<feature type="region of interest" description="Disordered" evidence="1">
    <location>
        <begin position="70"/>
        <end position="90"/>
    </location>
</feature>
<feature type="compositionally biased region" description="Basic and acidic residues" evidence="1">
    <location>
        <begin position="81"/>
        <end position="90"/>
    </location>
</feature>
<comment type="caution">
    <text evidence="2">The sequence shown here is derived from an EMBL/GenBank/DDBJ whole genome shotgun (WGS) entry which is preliminary data.</text>
</comment>
<feature type="region of interest" description="Disordered" evidence="1">
    <location>
        <begin position="106"/>
        <end position="125"/>
    </location>
</feature>
<evidence type="ECO:0000313" key="2">
    <source>
        <dbReference type="EMBL" id="KAK7817190.1"/>
    </source>
</evidence>
<evidence type="ECO:0000313" key="3">
    <source>
        <dbReference type="Proteomes" id="UP000237347"/>
    </source>
</evidence>
<name>A0AAW0IR06_QUESU</name>
<protein>
    <submittedName>
        <fullName evidence="2">Uncharacterized protein</fullName>
    </submittedName>
</protein>
<gene>
    <name evidence="2" type="ORF">CFP56_043038</name>
</gene>
<evidence type="ECO:0000256" key="1">
    <source>
        <dbReference type="SAM" id="MobiDB-lite"/>
    </source>
</evidence>
<feature type="region of interest" description="Disordered" evidence="1">
    <location>
        <begin position="1"/>
        <end position="51"/>
    </location>
</feature>
<sequence>MKRRISKATYKDPSPIIGATLPQQPGRLRGVRSPDFRIPNPTSQSTKDISCRKRVKLSDLDVNIPSSCRRNASSTALEGRQSPRSDDPKTSEFAFFKKLKENAGHKYQSHTLHKEENQSKKFKISDCSGGNPNSVKFRCKDFSSSLLAENVTPSNFSSHLPPLGGALKKSGVCCKRDIHRKLIQPQQVYAACKHENIEKYSNVLNPGVMYALFVS</sequence>
<dbReference type="Proteomes" id="UP000237347">
    <property type="component" value="Unassembled WGS sequence"/>
</dbReference>
<proteinExistence type="predicted"/>
<accession>A0AAW0IR06</accession>
<dbReference type="AlphaFoldDB" id="A0AAW0IR06"/>
<keyword evidence="3" id="KW-1185">Reference proteome</keyword>
<reference evidence="2 3" key="1">
    <citation type="journal article" date="2018" name="Sci. Data">
        <title>The draft genome sequence of cork oak.</title>
        <authorList>
            <person name="Ramos A.M."/>
            <person name="Usie A."/>
            <person name="Barbosa P."/>
            <person name="Barros P.M."/>
            <person name="Capote T."/>
            <person name="Chaves I."/>
            <person name="Simoes F."/>
            <person name="Abreu I."/>
            <person name="Carrasquinho I."/>
            <person name="Faro C."/>
            <person name="Guimaraes J.B."/>
            <person name="Mendonca D."/>
            <person name="Nobrega F."/>
            <person name="Rodrigues L."/>
            <person name="Saibo N.J.M."/>
            <person name="Varela M.C."/>
            <person name="Egas C."/>
            <person name="Matos J."/>
            <person name="Miguel C.M."/>
            <person name="Oliveira M.M."/>
            <person name="Ricardo C.P."/>
            <person name="Goncalves S."/>
        </authorList>
    </citation>
    <scope>NUCLEOTIDE SEQUENCE [LARGE SCALE GENOMIC DNA]</scope>
    <source>
        <strain evidence="3">cv. HL8</strain>
    </source>
</reference>
<dbReference type="EMBL" id="PKMF04000892">
    <property type="protein sequence ID" value="KAK7817190.1"/>
    <property type="molecule type" value="Genomic_DNA"/>
</dbReference>
<organism evidence="2 3">
    <name type="scientific">Quercus suber</name>
    <name type="common">Cork oak</name>
    <dbReference type="NCBI Taxonomy" id="58331"/>
    <lineage>
        <taxon>Eukaryota</taxon>
        <taxon>Viridiplantae</taxon>
        <taxon>Streptophyta</taxon>
        <taxon>Embryophyta</taxon>
        <taxon>Tracheophyta</taxon>
        <taxon>Spermatophyta</taxon>
        <taxon>Magnoliopsida</taxon>
        <taxon>eudicotyledons</taxon>
        <taxon>Gunneridae</taxon>
        <taxon>Pentapetalae</taxon>
        <taxon>rosids</taxon>
        <taxon>fabids</taxon>
        <taxon>Fagales</taxon>
        <taxon>Fagaceae</taxon>
        <taxon>Quercus</taxon>
    </lineage>
</organism>